<proteinExistence type="inferred from homology"/>
<dbReference type="Pfam" id="PF10589">
    <property type="entry name" value="NADH_4Fe-4S"/>
    <property type="match status" value="1"/>
</dbReference>
<evidence type="ECO:0000256" key="4">
    <source>
        <dbReference type="ARBA" id="ARBA00023004"/>
    </source>
</evidence>
<evidence type="ECO:0000313" key="8">
    <source>
        <dbReference type="Proteomes" id="UP001524944"/>
    </source>
</evidence>
<accession>A0ABT1Y0D3</accession>
<keyword evidence="2" id="KW-0004">4Fe-4S</keyword>
<dbReference type="InterPro" id="IPR037207">
    <property type="entry name" value="Nuop51_4Fe4S-bd_sf"/>
</dbReference>
<evidence type="ECO:0000259" key="6">
    <source>
        <dbReference type="SMART" id="SM00928"/>
    </source>
</evidence>
<gene>
    <name evidence="7" type="ORF">NVS47_02155</name>
</gene>
<dbReference type="SMART" id="SM00928">
    <property type="entry name" value="NADH_4Fe-4S"/>
    <property type="match status" value="1"/>
</dbReference>
<dbReference type="InterPro" id="IPR011538">
    <property type="entry name" value="Nuo51_FMN-bd"/>
</dbReference>
<sequence length="556" mass="60688">MIKSTQDLLDITKKYQETNSKYKYRVLVCAGGGCVSADCHEVKDALLQSLKENDLEDQVLVSETGCIGTCNLGPVMVVMPEEVFYTRLKPKDIPEIVKSHLVEGNILVNKTYFDMGALKRVPYLNEISFFKKQVKIALRNCGLIDYSSIDEYIANDGYKAVLKVLQEMTQEEVTQEITKSGLRGRGGAGFPAGIKWEAGRKAPGDQKYLICNADEGDPGAFMDRSIIEGDPHTIIEGMMIGGYAIGANKGFCYIRAEYPIAVERLEYALKQAREAGILGKNVFGTDFAFDIEIRIGAGAFVCGEETALMASVEGKRGEPKQKPPFPFQKGLFQKPTIINNVETLANIPPIILNGSEWFNGFGTEKSKGTKVFALAGDIVNTGLVEVPMGMTLREIVYDLGGGVPKKKAFKAAQMGGPSGGCIVSDDLDTPVDFDSLAQLGAIMGSGGLIVMNENNCMVDVAKFFMEFVQDESCGKCVPCRAGTKAILEVLDRILEGNGQENDIELMEKLCENIKKTAICGLGQTAPNPVLSTLRYFRDEYEEHIQNKPCRAGGNTK</sequence>
<dbReference type="InterPro" id="IPR019575">
    <property type="entry name" value="Nuop51_4Fe4S-bd"/>
</dbReference>
<dbReference type="SUPFAM" id="SSF142984">
    <property type="entry name" value="Nqo1 middle domain-like"/>
    <property type="match status" value="1"/>
</dbReference>
<dbReference type="Pfam" id="PF01512">
    <property type="entry name" value="Complex1_51K"/>
    <property type="match status" value="1"/>
</dbReference>
<dbReference type="InterPro" id="IPR037225">
    <property type="entry name" value="Nuo51_FMN-bd_sf"/>
</dbReference>
<keyword evidence="4" id="KW-0408">Iron</keyword>
<evidence type="ECO:0000256" key="2">
    <source>
        <dbReference type="ARBA" id="ARBA00022485"/>
    </source>
</evidence>
<keyword evidence="3" id="KW-0479">Metal-binding</keyword>
<dbReference type="Pfam" id="PF01257">
    <property type="entry name" value="2Fe-2S_thioredx"/>
    <property type="match status" value="1"/>
</dbReference>
<evidence type="ECO:0000256" key="1">
    <source>
        <dbReference type="ARBA" id="ARBA00007523"/>
    </source>
</evidence>
<reference evidence="7 8" key="1">
    <citation type="submission" date="2022-08" db="EMBL/GenBank/DDBJ databases">
        <title>Proteogenomics of the novel Dehalobacterium formicoaceticum strain EZ94 highlights a key role of methyltransferases during anaerobic dichloromethane degradation.</title>
        <authorList>
            <person name="Wasmund K."/>
        </authorList>
    </citation>
    <scope>NUCLEOTIDE SEQUENCE [LARGE SCALE GENOMIC DNA]</scope>
    <source>
        <strain evidence="7 8">EZ94</strain>
    </source>
</reference>
<dbReference type="Gene3D" id="3.10.20.600">
    <property type="match status" value="1"/>
</dbReference>
<name>A0ABT1Y0D3_9FIRM</name>
<dbReference type="InterPro" id="IPR001949">
    <property type="entry name" value="NADH-UbQ_OxRdtase_51kDa_CS"/>
</dbReference>
<dbReference type="Gene3D" id="1.20.1440.230">
    <property type="entry name" value="NADH-ubiquinone oxidoreductase 51kDa subunit, iron-sulphur binding domain"/>
    <property type="match status" value="1"/>
</dbReference>
<keyword evidence="8" id="KW-1185">Reference proteome</keyword>
<dbReference type="Gene3D" id="3.40.30.10">
    <property type="entry name" value="Glutaredoxin"/>
    <property type="match status" value="1"/>
</dbReference>
<dbReference type="PANTHER" id="PTHR43578">
    <property type="entry name" value="NADH-QUINONE OXIDOREDUCTASE SUBUNIT F"/>
    <property type="match status" value="1"/>
</dbReference>
<comment type="similarity">
    <text evidence="1">Belongs to the complex I 51 kDa subunit family.</text>
</comment>
<evidence type="ECO:0000313" key="7">
    <source>
        <dbReference type="EMBL" id="MCR6544326.1"/>
    </source>
</evidence>
<protein>
    <submittedName>
        <fullName evidence="7">NAD(P)H-dependent oxidoreductase subunit E</fullName>
    </submittedName>
</protein>
<evidence type="ECO:0000256" key="3">
    <source>
        <dbReference type="ARBA" id="ARBA00022723"/>
    </source>
</evidence>
<dbReference type="Gene3D" id="6.10.250.1450">
    <property type="match status" value="1"/>
</dbReference>
<dbReference type="EMBL" id="JANPWE010000001">
    <property type="protein sequence ID" value="MCR6544326.1"/>
    <property type="molecule type" value="Genomic_DNA"/>
</dbReference>
<dbReference type="PROSITE" id="PS00645">
    <property type="entry name" value="COMPLEX1_51K_2"/>
    <property type="match status" value="1"/>
</dbReference>
<dbReference type="SUPFAM" id="SSF140490">
    <property type="entry name" value="Nqo1C-terminal domain-like"/>
    <property type="match status" value="1"/>
</dbReference>
<evidence type="ECO:0000256" key="5">
    <source>
        <dbReference type="ARBA" id="ARBA00023014"/>
    </source>
</evidence>
<dbReference type="PANTHER" id="PTHR43578:SF3">
    <property type="entry name" value="NADH-QUINONE OXIDOREDUCTASE SUBUNIT F"/>
    <property type="match status" value="1"/>
</dbReference>
<dbReference type="Proteomes" id="UP001524944">
    <property type="component" value="Unassembled WGS sequence"/>
</dbReference>
<dbReference type="Gene3D" id="3.40.50.11540">
    <property type="entry name" value="NADH-ubiquinone oxidoreductase 51kDa subunit"/>
    <property type="match status" value="1"/>
</dbReference>
<dbReference type="CDD" id="cd02980">
    <property type="entry name" value="TRX_Fd_family"/>
    <property type="match status" value="1"/>
</dbReference>
<organism evidence="7 8">
    <name type="scientific">Dehalobacterium formicoaceticum</name>
    <dbReference type="NCBI Taxonomy" id="51515"/>
    <lineage>
        <taxon>Bacteria</taxon>
        <taxon>Bacillati</taxon>
        <taxon>Bacillota</taxon>
        <taxon>Clostridia</taxon>
        <taxon>Eubacteriales</taxon>
        <taxon>Peptococcaceae</taxon>
        <taxon>Dehalobacterium</taxon>
    </lineage>
</organism>
<dbReference type="SUPFAM" id="SSF52833">
    <property type="entry name" value="Thioredoxin-like"/>
    <property type="match status" value="1"/>
</dbReference>
<keyword evidence="5" id="KW-0411">Iron-sulfur</keyword>
<feature type="domain" description="NADH-ubiquinone oxidoreductase 51kDa subunit iron-sulphur binding" evidence="6">
    <location>
        <begin position="458"/>
        <end position="503"/>
    </location>
</feature>
<dbReference type="SUPFAM" id="SSF142019">
    <property type="entry name" value="Nqo1 FMN-binding domain-like"/>
    <property type="match status" value="1"/>
</dbReference>
<dbReference type="InterPro" id="IPR036249">
    <property type="entry name" value="Thioredoxin-like_sf"/>
</dbReference>
<comment type="caution">
    <text evidence="7">The sequence shown here is derived from an EMBL/GenBank/DDBJ whole genome shotgun (WGS) entry which is preliminary data.</text>
</comment>